<dbReference type="Pfam" id="PF00132">
    <property type="entry name" value="Hexapep"/>
    <property type="match status" value="1"/>
</dbReference>
<keyword evidence="2" id="KW-1185">Reference proteome</keyword>
<dbReference type="Gene3D" id="2.160.10.10">
    <property type="entry name" value="Hexapeptide repeat proteins"/>
    <property type="match status" value="1"/>
</dbReference>
<evidence type="ECO:0000313" key="2">
    <source>
        <dbReference type="Proteomes" id="UP001239019"/>
    </source>
</evidence>
<gene>
    <name evidence="1" type="ORF">RBH19_07470</name>
</gene>
<dbReference type="RefSeq" id="WP_306728207.1">
    <property type="nucleotide sequence ID" value="NZ_JAVDDT010000004.1"/>
</dbReference>
<proteinExistence type="predicted"/>
<dbReference type="Proteomes" id="UP001239019">
    <property type="component" value="Unassembled WGS sequence"/>
</dbReference>
<dbReference type="CDD" id="cd04645">
    <property type="entry name" value="LbH_gamma_CA_like"/>
    <property type="match status" value="1"/>
</dbReference>
<dbReference type="InterPro" id="IPR047324">
    <property type="entry name" value="LbH_gamma_CA-like"/>
</dbReference>
<organism evidence="1 2">
    <name type="scientific">Natronospira bacteriovora</name>
    <dbReference type="NCBI Taxonomy" id="3069753"/>
    <lineage>
        <taxon>Bacteria</taxon>
        <taxon>Pseudomonadati</taxon>
        <taxon>Pseudomonadota</taxon>
        <taxon>Gammaproteobacteria</taxon>
        <taxon>Natronospirales</taxon>
        <taxon>Natronospiraceae</taxon>
        <taxon>Natronospira</taxon>
    </lineage>
</organism>
<dbReference type="InterPro" id="IPR001451">
    <property type="entry name" value="Hexapep"/>
</dbReference>
<dbReference type="PANTHER" id="PTHR13061:SF56">
    <property type="entry name" value="PROTEIN YRDA"/>
    <property type="match status" value="1"/>
</dbReference>
<name>A0ABU0W6X5_9GAMM</name>
<sequence length="175" mass="18961">MPIRPYKDTHPQIAERVYIDDMASVIGDVVLADDVSIWPMCVVRGDVNAIRIGARSNIQDATVIHVTHDGPYTPDGGIPTIVGEDVTVGHKCLLHACTIGDRCLIGMGAIIMDGVVIGDDVIIGAGSLVTPGKQLESGWLYRGSPARPARKLTDQELEQLKYSAAHYVRLKDNYL</sequence>
<dbReference type="InterPro" id="IPR050484">
    <property type="entry name" value="Transf_Hexapept/Carb_Anhydrase"/>
</dbReference>
<dbReference type="EMBL" id="JAVDDT010000004">
    <property type="protein sequence ID" value="MDQ2069707.1"/>
    <property type="molecule type" value="Genomic_DNA"/>
</dbReference>
<accession>A0ABU0W6X5</accession>
<dbReference type="SUPFAM" id="SSF51161">
    <property type="entry name" value="Trimeric LpxA-like enzymes"/>
    <property type="match status" value="1"/>
</dbReference>
<evidence type="ECO:0000313" key="1">
    <source>
        <dbReference type="EMBL" id="MDQ2069707.1"/>
    </source>
</evidence>
<protein>
    <submittedName>
        <fullName evidence="1">Gamma carbonic anhydrase family protein</fullName>
    </submittedName>
</protein>
<dbReference type="PANTHER" id="PTHR13061">
    <property type="entry name" value="DYNACTIN SUBUNIT P25"/>
    <property type="match status" value="1"/>
</dbReference>
<comment type="caution">
    <text evidence="1">The sequence shown here is derived from an EMBL/GenBank/DDBJ whole genome shotgun (WGS) entry which is preliminary data.</text>
</comment>
<reference evidence="1 2" key="1">
    <citation type="submission" date="2023-08" db="EMBL/GenBank/DDBJ databases">
        <title>Whole-genome sequencing of halo(alkali)philic microorganisms from hypersaline lakes.</title>
        <authorList>
            <person name="Sorokin D.Y."/>
            <person name="Abbas B."/>
            <person name="Merkel A.Y."/>
        </authorList>
    </citation>
    <scope>NUCLEOTIDE SEQUENCE [LARGE SCALE GENOMIC DNA]</scope>
    <source>
        <strain evidence="1 2">AB-CW4</strain>
    </source>
</reference>
<dbReference type="InterPro" id="IPR011004">
    <property type="entry name" value="Trimer_LpxA-like_sf"/>
</dbReference>